<dbReference type="Pfam" id="PF14153">
    <property type="entry name" value="Spore_coat_CotO"/>
    <property type="match status" value="1"/>
</dbReference>
<organism evidence="2 3">
    <name type="scientific">Virgibacillus litoralis</name>
    <dbReference type="NCBI Taxonomy" id="578221"/>
    <lineage>
        <taxon>Bacteria</taxon>
        <taxon>Bacillati</taxon>
        <taxon>Bacillota</taxon>
        <taxon>Bacilli</taxon>
        <taxon>Bacillales</taxon>
        <taxon>Bacillaceae</taxon>
        <taxon>Virgibacillus</taxon>
    </lineage>
</organism>
<name>A0ABS4H8N2_9BACI</name>
<keyword evidence="3" id="KW-1185">Reference proteome</keyword>
<comment type="caution">
    <text evidence="2">The sequence shown here is derived from an EMBL/GenBank/DDBJ whole genome shotgun (WGS) entry which is preliminary data.</text>
</comment>
<proteinExistence type="predicted"/>
<evidence type="ECO:0000256" key="1">
    <source>
        <dbReference type="SAM" id="MobiDB-lite"/>
    </source>
</evidence>
<gene>
    <name evidence="2" type="ORF">J2Z82_000141</name>
</gene>
<evidence type="ECO:0008006" key="4">
    <source>
        <dbReference type="Google" id="ProtNLM"/>
    </source>
</evidence>
<reference evidence="2 3" key="1">
    <citation type="submission" date="2021-03" db="EMBL/GenBank/DDBJ databases">
        <title>Genomic Encyclopedia of Type Strains, Phase IV (KMG-IV): sequencing the most valuable type-strain genomes for metagenomic binning, comparative biology and taxonomic classification.</title>
        <authorList>
            <person name="Goeker M."/>
        </authorList>
    </citation>
    <scope>NUCLEOTIDE SEQUENCE [LARGE SCALE GENOMIC DNA]</scope>
    <source>
        <strain evidence="2 3">DSM 21085</strain>
    </source>
</reference>
<feature type="compositionally biased region" description="Basic and acidic residues" evidence="1">
    <location>
        <begin position="54"/>
        <end position="64"/>
    </location>
</feature>
<feature type="compositionally biased region" description="Polar residues" evidence="1">
    <location>
        <begin position="43"/>
        <end position="52"/>
    </location>
</feature>
<protein>
    <recommendedName>
        <fullName evidence="4">Spore coat protein CotO</fullName>
    </recommendedName>
</protein>
<feature type="compositionally biased region" description="Acidic residues" evidence="1">
    <location>
        <begin position="65"/>
        <end position="80"/>
    </location>
</feature>
<sequence length="158" mass="18272">MGEKKFAKSPLLYIHQPSIGTPKAPMQHQYTTPKKASAEQVVAQETKSVQTRTLRRDNFSKKSESEEDTNEDADESDESSDQERKKFKDMTINERVDYLVNPPKHVPAMKCEVKTDERNYRGTIVDFMEDNVIMRLGRRTSKTEIPFESINDIRLIGF</sequence>
<dbReference type="RefSeq" id="WP_209478871.1">
    <property type="nucleotide sequence ID" value="NZ_JAGGKK010000001.1"/>
</dbReference>
<dbReference type="InterPro" id="IPR025439">
    <property type="entry name" value="Spore_coat_CotO"/>
</dbReference>
<feature type="region of interest" description="Disordered" evidence="1">
    <location>
        <begin position="1"/>
        <end position="88"/>
    </location>
</feature>
<dbReference type="EMBL" id="JAGGKK010000001">
    <property type="protein sequence ID" value="MBP1947218.1"/>
    <property type="molecule type" value="Genomic_DNA"/>
</dbReference>
<evidence type="ECO:0000313" key="3">
    <source>
        <dbReference type="Proteomes" id="UP001519328"/>
    </source>
</evidence>
<evidence type="ECO:0000313" key="2">
    <source>
        <dbReference type="EMBL" id="MBP1947218.1"/>
    </source>
</evidence>
<accession>A0ABS4H8N2</accession>
<dbReference type="Proteomes" id="UP001519328">
    <property type="component" value="Unassembled WGS sequence"/>
</dbReference>